<dbReference type="RefSeq" id="WP_405283577.1">
    <property type="nucleotide sequence ID" value="NZ_CP144380.1"/>
</dbReference>
<dbReference type="InterPro" id="IPR002938">
    <property type="entry name" value="FAD-bd"/>
</dbReference>
<feature type="domain" description="FAD-binding" evidence="7">
    <location>
        <begin position="10"/>
        <end position="40"/>
    </location>
</feature>
<feature type="domain" description="Glucose-methanol-choline oxidoreductase C-terminal" evidence="8">
    <location>
        <begin position="374"/>
        <end position="493"/>
    </location>
</feature>
<evidence type="ECO:0000259" key="8">
    <source>
        <dbReference type="Pfam" id="PF05199"/>
    </source>
</evidence>
<keyword evidence="4" id="KW-0274">FAD</keyword>
<evidence type="ECO:0000259" key="6">
    <source>
        <dbReference type="Pfam" id="PF00732"/>
    </source>
</evidence>
<dbReference type="Gene3D" id="3.50.50.60">
    <property type="entry name" value="FAD/NAD(P)-binding domain"/>
    <property type="match status" value="3"/>
</dbReference>
<dbReference type="Pfam" id="PF05199">
    <property type="entry name" value="GMC_oxred_C"/>
    <property type="match status" value="1"/>
</dbReference>
<reference evidence="9 10" key="1">
    <citation type="submission" date="2024-02" db="EMBL/GenBank/DDBJ databases">
        <title>A novel Gemmatimonadota bacterium.</title>
        <authorList>
            <person name="Du Z.-J."/>
            <person name="Ye Y.-Q."/>
        </authorList>
    </citation>
    <scope>NUCLEOTIDE SEQUENCE [LARGE SCALE GENOMIC DNA]</scope>
    <source>
        <strain evidence="9 10">DH-20</strain>
    </source>
</reference>
<organism evidence="9 10">
    <name type="scientific">Gaopeijia maritima</name>
    <dbReference type="NCBI Taxonomy" id="3119007"/>
    <lineage>
        <taxon>Bacteria</taxon>
        <taxon>Pseudomonadati</taxon>
        <taxon>Gemmatimonadota</taxon>
        <taxon>Longimicrobiia</taxon>
        <taxon>Gaopeijiales</taxon>
        <taxon>Gaopeijiaceae</taxon>
        <taxon>Gaopeijia</taxon>
    </lineage>
</organism>
<sequence length="505" mass="53635">MVTPSGVPEETAVCVVGAGPVGLALAAALVDRGVPVVVLEGGDARGARPATERDDALAGTVSPGGLGALTLTRARGVGGTSRIWNTEVGGEPVAKLLALDPIDYEARPGLPHGGWPIDADAMAPWVREAAAWCGLDLRLHDTVSEGPDPLERGAYGFVPQRRFLHELPEAVAAAGATVRAGVTTTGLLLEGARVTGVRWRNATGARGTLRAGTTVLACGTLETTRVLLEAAGAGPTPWGDNPWLGRGLMEHPIDRSLVLRTRSPLLTPDPGFFSPHRAVVTRGGPPGPWRLGRLTLPADWLRAHRLPNLSVRFPTHEAGGAILQQPTARSWARRLVPGARLRRAIGDAVRWGARQTRRLQSLEYTLHIDLEQWPDRANRVELAEATDALGRRRLAVHWRWSDDDERRRQALLDELTDRLHAAGLGSVTRSAGVSLDPDGHHHAGTTRMHIDPEGGVVDADLKVHGAEGLHLCGASVFPTAGVANPTLVAMALARRLAATLAADRP</sequence>
<evidence type="ECO:0000256" key="4">
    <source>
        <dbReference type="ARBA" id="ARBA00022827"/>
    </source>
</evidence>
<dbReference type="EMBL" id="JBBHLI010000014">
    <property type="protein sequence ID" value="MEK9502691.1"/>
    <property type="molecule type" value="Genomic_DNA"/>
</dbReference>
<dbReference type="PANTHER" id="PTHR42784">
    <property type="entry name" value="PYRANOSE 2-OXIDASE"/>
    <property type="match status" value="1"/>
</dbReference>
<evidence type="ECO:0000256" key="3">
    <source>
        <dbReference type="ARBA" id="ARBA00022630"/>
    </source>
</evidence>
<dbReference type="Proteomes" id="UP001484239">
    <property type="component" value="Unassembled WGS sequence"/>
</dbReference>
<comment type="similarity">
    <text evidence="2">Belongs to the GMC oxidoreductase family.</text>
</comment>
<evidence type="ECO:0000256" key="1">
    <source>
        <dbReference type="ARBA" id="ARBA00001974"/>
    </source>
</evidence>
<evidence type="ECO:0000313" key="10">
    <source>
        <dbReference type="Proteomes" id="UP001484239"/>
    </source>
</evidence>
<comment type="cofactor">
    <cofactor evidence="1">
        <name>FAD</name>
        <dbReference type="ChEBI" id="CHEBI:57692"/>
    </cofactor>
</comment>
<dbReference type="InterPro" id="IPR000172">
    <property type="entry name" value="GMC_OxRdtase_N"/>
</dbReference>
<gene>
    <name evidence="9" type="ORF">WI372_16975</name>
</gene>
<dbReference type="Pfam" id="PF00732">
    <property type="entry name" value="GMC_oxred_N"/>
    <property type="match status" value="1"/>
</dbReference>
<comment type="caution">
    <text evidence="9">The sequence shown here is derived from an EMBL/GenBank/DDBJ whole genome shotgun (WGS) entry which is preliminary data.</text>
</comment>
<keyword evidence="3" id="KW-0285">Flavoprotein</keyword>
<keyword evidence="10" id="KW-1185">Reference proteome</keyword>
<dbReference type="InterPro" id="IPR051473">
    <property type="entry name" value="P2Ox-like"/>
</dbReference>
<dbReference type="PANTHER" id="PTHR42784:SF1">
    <property type="entry name" value="PYRANOSE 2-OXIDASE"/>
    <property type="match status" value="1"/>
</dbReference>
<evidence type="ECO:0000256" key="5">
    <source>
        <dbReference type="ARBA" id="ARBA00023002"/>
    </source>
</evidence>
<evidence type="ECO:0000256" key="2">
    <source>
        <dbReference type="ARBA" id="ARBA00010790"/>
    </source>
</evidence>
<accession>A0ABU9ED71</accession>
<evidence type="ECO:0000259" key="7">
    <source>
        <dbReference type="Pfam" id="PF01494"/>
    </source>
</evidence>
<proteinExistence type="inferred from homology"/>
<feature type="domain" description="Glucose-methanol-choline oxidoreductase N-terminal" evidence="6">
    <location>
        <begin position="167"/>
        <end position="252"/>
    </location>
</feature>
<dbReference type="SUPFAM" id="SSF51905">
    <property type="entry name" value="FAD/NAD(P)-binding domain"/>
    <property type="match status" value="1"/>
</dbReference>
<dbReference type="InterPro" id="IPR036188">
    <property type="entry name" value="FAD/NAD-bd_sf"/>
</dbReference>
<evidence type="ECO:0000313" key="9">
    <source>
        <dbReference type="EMBL" id="MEK9502691.1"/>
    </source>
</evidence>
<name>A0ABU9ED71_9BACT</name>
<dbReference type="InterPro" id="IPR007867">
    <property type="entry name" value="GMC_OxRtase_C"/>
</dbReference>
<protein>
    <submittedName>
        <fullName evidence="9">GMC oxidoreductase</fullName>
    </submittedName>
</protein>
<keyword evidence="5" id="KW-0560">Oxidoreductase</keyword>
<dbReference type="Pfam" id="PF01494">
    <property type="entry name" value="FAD_binding_3"/>
    <property type="match status" value="1"/>
</dbReference>